<dbReference type="SFLD" id="SFLDS00019">
    <property type="entry name" value="Glutathione_Transferase_(cytos"/>
    <property type="match status" value="1"/>
</dbReference>
<dbReference type="Pfam" id="PF13417">
    <property type="entry name" value="GST_N_3"/>
    <property type="match status" value="1"/>
</dbReference>
<feature type="domain" description="GST C-terminal" evidence="2">
    <location>
        <begin position="88"/>
        <end position="209"/>
    </location>
</feature>
<dbReference type="PROSITE" id="PS50405">
    <property type="entry name" value="GST_CTER"/>
    <property type="match status" value="1"/>
</dbReference>
<dbReference type="GO" id="GO:0004364">
    <property type="term" value="F:glutathione transferase activity"/>
    <property type="evidence" value="ECO:0007669"/>
    <property type="project" value="UniProtKB-EC"/>
</dbReference>
<dbReference type="SFLD" id="SFLDG00358">
    <property type="entry name" value="Main_(cytGST)"/>
    <property type="match status" value="1"/>
</dbReference>
<dbReference type="SUPFAM" id="SSF52833">
    <property type="entry name" value="Thioredoxin-like"/>
    <property type="match status" value="1"/>
</dbReference>
<dbReference type="PROSITE" id="PS50404">
    <property type="entry name" value="GST_NTER"/>
    <property type="match status" value="1"/>
</dbReference>
<organism evidence="3 4">
    <name type="scientific">Cupriavidus necator (strain ATCC 43291 / DSM 13513 / CCUG 52238 / LMG 8453 / N-1)</name>
    <name type="common">Ralstonia eutropha</name>
    <dbReference type="NCBI Taxonomy" id="1042878"/>
    <lineage>
        <taxon>Bacteria</taxon>
        <taxon>Pseudomonadati</taxon>
        <taxon>Pseudomonadota</taxon>
        <taxon>Betaproteobacteria</taxon>
        <taxon>Burkholderiales</taxon>
        <taxon>Burkholderiaceae</taxon>
        <taxon>Cupriavidus</taxon>
    </lineage>
</organism>
<sequence>MIKLYNYELSGNCYKLRLMMHLLGVAYTSVAVDFHPGREHRSEAFLAINPFGQLPVIEDGDYRLRDAQAILVYLASRYDETLSWFPMDPEARGQVVSWLAVADDITRTASAARLHDALGYQLDVETARRDAHVLFRRIDDHLAEAEIAGRGWLVGGSATIADIACFPYVALSHEGGIARDSYPALRRWIERVRRLDGFIGMPGIFAIAL</sequence>
<reference evidence="3 4" key="1">
    <citation type="journal article" date="2011" name="J. Bacteriol.">
        <title>Complete genome sequence of the type strain Cupriavidus necator N-1.</title>
        <authorList>
            <person name="Poehlein A."/>
            <person name="Kusian B."/>
            <person name="Friedrich B."/>
            <person name="Daniel R."/>
            <person name="Bowien B."/>
        </authorList>
    </citation>
    <scope>NUCLEOTIDE SEQUENCE [LARGE SCALE GENOMIC DNA]</scope>
    <source>
        <strain evidence="4">ATCC 43291 / DSM 13513 / CCUG 52238 / LMG 8453 / N-1</strain>
    </source>
</reference>
<dbReference type="InterPro" id="IPR004045">
    <property type="entry name" value="Glutathione_S-Trfase_N"/>
</dbReference>
<dbReference type="InterPro" id="IPR036282">
    <property type="entry name" value="Glutathione-S-Trfase_C_sf"/>
</dbReference>
<evidence type="ECO:0000259" key="2">
    <source>
        <dbReference type="PROSITE" id="PS50405"/>
    </source>
</evidence>
<dbReference type="Proteomes" id="UP000006798">
    <property type="component" value="Chromosome 1"/>
</dbReference>
<dbReference type="SUPFAM" id="SSF47616">
    <property type="entry name" value="GST C-terminal domain-like"/>
    <property type="match status" value="1"/>
</dbReference>
<name>G0ERV7_CUPNN</name>
<dbReference type="InterPro" id="IPR004046">
    <property type="entry name" value="GST_C"/>
</dbReference>
<dbReference type="Gene3D" id="3.40.30.10">
    <property type="entry name" value="Glutaredoxin"/>
    <property type="match status" value="1"/>
</dbReference>
<dbReference type="EMBL" id="CP002877">
    <property type="protein sequence ID" value="AEI75385.1"/>
    <property type="molecule type" value="Genomic_DNA"/>
</dbReference>
<dbReference type="Pfam" id="PF00043">
    <property type="entry name" value="GST_C"/>
    <property type="match status" value="1"/>
</dbReference>
<dbReference type="GeneID" id="34308213"/>
<dbReference type="InterPro" id="IPR040079">
    <property type="entry name" value="Glutathione_S-Trfase"/>
</dbReference>
<dbReference type="PANTHER" id="PTHR44051">
    <property type="entry name" value="GLUTATHIONE S-TRANSFERASE-RELATED"/>
    <property type="match status" value="1"/>
</dbReference>
<evidence type="ECO:0000313" key="3">
    <source>
        <dbReference type="EMBL" id="AEI75385.1"/>
    </source>
</evidence>
<dbReference type="EC" id="2.5.1.18" evidence="3"/>
<dbReference type="InterPro" id="IPR036249">
    <property type="entry name" value="Thioredoxin-like_sf"/>
</dbReference>
<dbReference type="RefSeq" id="WP_013955115.1">
    <property type="nucleotide sequence ID" value="NC_015726.1"/>
</dbReference>
<feature type="domain" description="GST N-terminal" evidence="1">
    <location>
        <begin position="1"/>
        <end position="82"/>
    </location>
</feature>
<dbReference type="HOGENOM" id="CLU_011226_6_0_4"/>
<proteinExistence type="predicted"/>
<dbReference type="PANTHER" id="PTHR44051:SF2">
    <property type="entry name" value="HYPOTHETICAL GLUTATHIONE S-TRANSFERASE LIKE PROTEIN"/>
    <property type="match status" value="1"/>
</dbReference>
<evidence type="ECO:0000313" key="4">
    <source>
        <dbReference type="Proteomes" id="UP000006798"/>
    </source>
</evidence>
<gene>
    <name evidence="3" type="primary">gst</name>
    <name evidence="3" type="ordered locus">CNE_1c00150</name>
</gene>
<evidence type="ECO:0000259" key="1">
    <source>
        <dbReference type="PROSITE" id="PS50404"/>
    </source>
</evidence>
<dbReference type="AlphaFoldDB" id="G0ERV7"/>
<accession>G0ERV7</accession>
<dbReference type="KEGG" id="cnc:CNE_1c00150"/>
<dbReference type="InterPro" id="IPR010987">
    <property type="entry name" value="Glutathione-S-Trfase_C-like"/>
</dbReference>
<dbReference type="Gene3D" id="1.20.1050.10">
    <property type="match status" value="1"/>
</dbReference>
<dbReference type="CDD" id="cd03056">
    <property type="entry name" value="GST_N_4"/>
    <property type="match status" value="1"/>
</dbReference>
<protein>
    <submittedName>
        <fullName evidence="3">Glutathione S-transferase Gst</fullName>
        <ecNumber evidence="3">2.5.1.18</ecNumber>
    </submittedName>
</protein>
<keyword evidence="3" id="KW-0808">Transferase</keyword>